<dbReference type="OrthoDB" id="185373at2759"/>
<dbReference type="GeneID" id="34570857"/>
<protein>
    <submittedName>
        <fullName evidence="4">Uncharacterized protein</fullName>
    </submittedName>
</protein>
<reference evidence="4 5" key="1">
    <citation type="journal article" date="2016" name="Sci. Rep.">
        <title>Penicillium arizonense, a new, genome sequenced fungal species, reveals a high chemical diversity in secreted metabolites.</title>
        <authorList>
            <person name="Grijseels S."/>
            <person name="Nielsen J.C."/>
            <person name="Randelovic M."/>
            <person name="Nielsen J."/>
            <person name="Nielsen K.F."/>
            <person name="Workman M."/>
            <person name="Frisvad J.C."/>
        </authorList>
    </citation>
    <scope>NUCLEOTIDE SEQUENCE [LARGE SCALE GENOMIC DNA]</scope>
    <source>
        <strain evidence="4 5">CBS 141311</strain>
    </source>
</reference>
<keyword evidence="3" id="KW-0496">Mitochondrion</keyword>
<dbReference type="GO" id="GO:0005739">
    <property type="term" value="C:mitochondrion"/>
    <property type="evidence" value="ECO:0007669"/>
    <property type="project" value="UniProtKB-SubCell"/>
</dbReference>
<evidence type="ECO:0000313" key="4">
    <source>
        <dbReference type="EMBL" id="OGE58285.1"/>
    </source>
</evidence>
<comment type="caution">
    <text evidence="4">The sequence shown here is derived from an EMBL/GenBank/DDBJ whole genome shotgun (WGS) entry which is preliminary data.</text>
</comment>
<evidence type="ECO:0000256" key="3">
    <source>
        <dbReference type="ARBA" id="ARBA00023128"/>
    </source>
</evidence>
<organism evidence="4 5">
    <name type="scientific">Penicillium arizonense</name>
    <dbReference type="NCBI Taxonomy" id="1835702"/>
    <lineage>
        <taxon>Eukaryota</taxon>
        <taxon>Fungi</taxon>
        <taxon>Dikarya</taxon>
        <taxon>Ascomycota</taxon>
        <taxon>Pezizomycotina</taxon>
        <taxon>Eurotiomycetes</taxon>
        <taxon>Eurotiomycetidae</taxon>
        <taxon>Eurotiales</taxon>
        <taxon>Aspergillaceae</taxon>
        <taxon>Penicillium</taxon>
    </lineage>
</organism>
<name>A0A1F5LYV7_PENAI</name>
<comment type="subcellular location">
    <subcellularLocation>
        <location evidence="1">Mitochondrion</location>
    </subcellularLocation>
</comment>
<sequence length="513" mass="59745">MYDHQVIPDTACFNHYMGATIWDHCYLGKEAYNLQTTPDSYRKRRMNQPNAAWRGYGTAEHSVRKVIMNIFSDMTQMGLNGDEQTYINIIIAAARVGDRDAVCNVLQTVWNVDVEAIMLEKDNSKLPPVAQYDTWSGLYPTDRLLFAVAHAFGTTSDIHAAIRTIDFLSSSYDIPISHEVWYELLERTFILSKTHKGKQAEVELWGRVPKEMVYQVFETMTAEPYNVPPTVKAYRMLTSTSQILGNFEKCQFQLRQAYDVFSKTRAKRKEARDMVLQCLQPILDDMRQKAGKEYCDTQPDPSLFQSPLLAEAIHVYDILRLEVYQQIDQLKRMVNTISIAEKWDDFSIDIWERKERPKFQEEWRDFLPENAKCKYGETSIFYFEAETRTKGRNMDMHGLIHARRLPDRAELFTPAEEKILDDNTMWDNLLEQWPQLDPSVSPIDRLYSFQVPLSQELKAKLRKMAVRVEIHPDHPVSKGNNPTGGFYARLQAHGLGMNLQRTAFWRDSNHWLQ</sequence>
<dbReference type="EMBL" id="LXJU01000001">
    <property type="protein sequence ID" value="OGE58285.1"/>
    <property type="molecule type" value="Genomic_DNA"/>
</dbReference>
<dbReference type="STRING" id="1835702.A0A1F5LYV7"/>
<dbReference type="Proteomes" id="UP000177622">
    <property type="component" value="Unassembled WGS sequence"/>
</dbReference>
<keyword evidence="2" id="KW-0809">Transit peptide</keyword>
<evidence type="ECO:0000256" key="2">
    <source>
        <dbReference type="ARBA" id="ARBA00022946"/>
    </source>
</evidence>
<keyword evidence="5" id="KW-1185">Reference proteome</keyword>
<dbReference type="RefSeq" id="XP_022493708.1">
    <property type="nucleotide sequence ID" value="XM_022626123.1"/>
</dbReference>
<dbReference type="Pfam" id="PF12921">
    <property type="entry name" value="ATP13"/>
    <property type="match status" value="1"/>
</dbReference>
<evidence type="ECO:0000313" key="5">
    <source>
        <dbReference type="Proteomes" id="UP000177622"/>
    </source>
</evidence>
<accession>A0A1F5LYV7</accession>
<dbReference type="InterPro" id="IPR024319">
    <property type="entry name" value="ATPase_expression_mit"/>
</dbReference>
<dbReference type="AlphaFoldDB" id="A0A1F5LYV7"/>
<gene>
    <name evidence="4" type="ORF">PENARI_c001G00168</name>
</gene>
<evidence type="ECO:0000256" key="1">
    <source>
        <dbReference type="ARBA" id="ARBA00004173"/>
    </source>
</evidence>
<proteinExistence type="predicted"/>